<evidence type="ECO:0000313" key="3">
    <source>
        <dbReference type="Proteomes" id="UP000007523"/>
    </source>
</evidence>
<dbReference type="KEGG" id="pmq:PM3016_4986"/>
<organism evidence="2 3">
    <name type="scientific">Paenibacillus mucilaginosus 3016</name>
    <dbReference type="NCBI Taxonomy" id="1116391"/>
    <lineage>
        <taxon>Bacteria</taxon>
        <taxon>Bacillati</taxon>
        <taxon>Bacillota</taxon>
        <taxon>Bacilli</taxon>
        <taxon>Bacillales</taxon>
        <taxon>Paenibacillaceae</taxon>
        <taxon>Paenibacillus</taxon>
    </lineage>
</organism>
<name>H6NN42_9BACL</name>
<gene>
    <name evidence="2" type="ORF">PM3016_4986</name>
</gene>
<keyword evidence="3" id="KW-1185">Reference proteome</keyword>
<dbReference type="STRING" id="1116391.PM3016_4986"/>
<evidence type="ECO:0000313" key="2">
    <source>
        <dbReference type="EMBL" id="AFC31718.1"/>
    </source>
</evidence>
<dbReference type="EMBL" id="CP003235">
    <property type="protein sequence ID" value="AFC31718.1"/>
    <property type="molecule type" value="Genomic_DNA"/>
</dbReference>
<proteinExistence type="predicted"/>
<feature type="transmembrane region" description="Helical" evidence="1">
    <location>
        <begin position="30"/>
        <end position="50"/>
    </location>
</feature>
<sequence>MCLFHFFTVVFLLLVTLGFGAFFVSYAGFFGVLLTWIPASVLVAFVVSWIRNY</sequence>
<evidence type="ECO:0000256" key="1">
    <source>
        <dbReference type="SAM" id="Phobius"/>
    </source>
</evidence>
<protein>
    <submittedName>
        <fullName evidence="2">Uncharacterized protein</fullName>
    </submittedName>
</protein>
<dbReference type="HOGENOM" id="CLU_3064269_0_0_9"/>
<keyword evidence="1" id="KW-0812">Transmembrane</keyword>
<dbReference type="AlphaFoldDB" id="H6NN42"/>
<accession>H6NN42</accession>
<reference evidence="2 3" key="1">
    <citation type="journal article" date="2012" name="J. Bacteriol.">
        <title>Complete Genome Sequence of Paenibacillus mucilaginosus 3016, a Bacterium Functional as Microbial Fertilizer.</title>
        <authorList>
            <person name="Ma M."/>
            <person name="Wang Z."/>
            <person name="Li L."/>
            <person name="Jiang X."/>
            <person name="Guan D."/>
            <person name="Cao F."/>
            <person name="Chen H."/>
            <person name="Wang X."/>
            <person name="Shen D."/>
            <person name="Du B."/>
            <person name="Li J."/>
        </authorList>
    </citation>
    <scope>NUCLEOTIDE SEQUENCE [LARGE SCALE GENOMIC DNA]</scope>
    <source>
        <strain evidence="2 3">3016</strain>
    </source>
</reference>
<dbReference type="Proteomes" id="UP000007523">
    <property type="component" value="Chromosome"/>
</dbReference>
<keyword evidence="1" id="KW-1133">Transmembrane helix</keyword>
<keyword evidence="1" id="KW-0472">Membrane</keyword>